<evidence type="ECO:0000313" key="4">
    <source>
        <dbReference type="Proteomes" id="UP000572268"/>
    </source>
</evidence>
<evidence type="ECO:0000313" key="3">
    <source>
        <dbReference type="Proteomes" id="UP000570595"/>
    </source>
</evidence>
<protein>
    <submittedName>
        <fullName evidence="1">Uncharacterized protein</fullName>
    </submittedName>
</protein>
<dbReference type="AlphaFoldDB" id="A0A7J6KQE8"/>
<sequence length="224" mass="24686">MFVLEHRLLVLPYYRPTSPLSTRVSDLVPETFVYKAPPKGLVGPHQVNIVQAEDQGFDDFVTIQMLRDGQNASDRVSAIRQALIDKKDKYCKTNDDGLVVRVTVVDIPDETEAPTAVPAQVLVSDVPLQDVNAIRQQRSSLTSSPVGRIAVKSSVLKLYDVLLCLRSTPAVDHSIVTIGGKSGLEEKVYQGNCRKVEIGDTVPRAAEDPAWDRDRCCQCYAVAH</sequence>
<gene>
    <name evidence="2" type="ORF">FOL46_001332</name>
    <name evidence="1" type="ORF">FOZ61_001468</name>
</gene>
<dbReference type="Proteomes" id="UP000570595">
    <property type="component" value="Unassembled WGS sequence"/>
</dbReference>
<dbReference type="EMBL" id="JABANN010001372">
    <property type="protein sequence ID" value="KAF4649960.1"/>
    <property type="molecule type" value="Genomic_DNA"/>
</dbReference>
<accession>A0A7J6KQE8</accession>
<dbReference type="EMBL" id="JABAHT010001368">
    <property type="protein sequence ID" value="KAF4649307.1"/>
    <property type="molecule type" value="Genomic_DNA"/>
</dbReference>
<dbReference type="Proteomes" id="UP000572268">
    <property type="component" value="Unassembled WGS sequence"/>
</dbReference>
<reference evidence="3 4" key="1">
    <citation type="submission" date="2020-04" db="EMBL/GenBank/DDBJ databases">
        <title>Perkinsus olseni comparative genomics.</title>
        <authorList>
            <person name="Bogema D.R."/>
        </authorList>
    </citation>
    <scope>NUCLEOTIDE SEQUENCE [LARGE SCALE GENOMIC DNA]</scope>
    <source>
        <strain evidence="1">ATCC PRA-179</strain>
        <strain evidence="2">ATCC PRA-31</strain>
    </source>
</reference>
<comment type="caution">
    <text evidence="1">The sequence shown here is derived from an EMBL/GenBank/DDBJ whole genome shotgun (WGS) entry which is preliminary data.</text>
</comment>
<proteinExistence type="predicted"/>
<organism evidence="1 3">
    <name type="scientific">Perkinsus olseni</name>
    <name type="common">Perkinsus atlanticus</name>
    <dbReference type="NCBI Taxonomy" id="32597"/>
    <lineage>
        <taxon>Eukaryota</taxon>
        <taxon>Sar</taxon>
        <taxon>Alveolata</taxon>
        <taxon>Perkinsozoa</taxon>
        <taxon>Perkinsea</taxon>
        <taxon>Perkinsida</taxon>
        <taxon>Perkinsidae</taxon>
        <taxon>Perkinsus</taxon>
    </lineage>
</organism>
<evidence type="ECO:0000313" key="1">
    <source>
        <dbReference type="EMBL" id="KAF4649307.1"/>
    </source>
</evidence>
<evidence type="ECO:0000313" key="2">
    <source>
        <dbReference type="EMBL" id="KAF4649960.1"/>
    </source>
</evidence>
<dbReference type="OrthoDB" id="470052at2759"/>
<name>A0A7J6KQE8_PEROL</name>